<accession>A0A0E9QGA0</accession>
<dbReference type="EMBL" id="GBXM01092778">
    <property type="protein sequence ID" value="JAH15799.1"/>
    <property type="molecule type" value="Transcribed_RNA"/>
</dbReference>
<reference evidence="1" key="1">
    <citation type="submission" date="2014-11" db="EMBL/GenBank/DDBJ databases">
        <authorList>
            <person name="Amaro Gonzalez C."/>
        </authorList>
    </citation>
    <scope>NUCLEOTIDE SEQUENCE</scope>
</reference>
<evidence type="ECO:0000313" key="1">
    <source>
        <dbReference type="EMBL" id="JAH15799.1"/>
    </source>
</evidence>
<organism evidence="1">
    <name type="scientific">Anguilla anguilla</name>
    <name type="common">European freshwater eel</name>
    <name type="synonym">Muraena anguilla</name>
    <dbReference type="NCBI Taxonomy" id="7936"/>
    <lineage>
        <taxon>Eukaryota</taxon>
        <taxon>Metazoa</taxon>
        <taxon>Chordata</taxon>
        <taxon>Craniata</taxon>
        <taxon>Vertebrata</taxon>
        <taxon>Euteleostomi</taxon>
        <taxon>Actinopterygii</taxon>
        <taxon>Neopterygii</taxon>
        <taxon>Teleostei</taxon>
        <taxon>Anguilliformes</taxon>
        <taxon>Anguillidae</taxon>
        <taxon>Anguilla</taxon>
    </lineage>
</organism>
<sequence length="58" mass="6459">MEVGTTKKKTKAILGCYWNPFRSMVFTSPILFSLSCEPSDCELAAGNEPVCHNLWSYG</sequence>
<reference evidence="1" key="2">
    <citation type="journal article" date="2015" name="Fish Shellfish Immunol.">
        <title>Early steps in the European eel (Anguilla anguilla)-Vibrio vulnificus interaction in the gills: Role of the RtxA13 toxin.</title>
        <authorList>
            <person name="Callol A."/>
            <person name="Pajuelo D."/>
            <person name="Ebbesson L."/>
            <person name="Teles M."/>
            <person name="MacKenzie S."/>
            <person name="Amaro C."/>
        </authorList>
    </citation>
    <scope>NUCLEOTIDE SEQUENCE</scope>
</reference>
<proteinExistence type="predicted"/>
<name>A0A0E9QGA0_ANGAN</name>
<dbReference type="AlphaFoldDB" id="A0A0E9QGA0"/>
<protein>
    <submittedName>
        <fullName evidence="1">Uncharacterized protein</fullName>
    </submittedName>
</protein>